<proteinExistence type="predicted"/>
<reference evidence="2" key="2">
    <citation type="journal article" date="2018" name="Nature">
        <title>A major lineage of non-tailed dsDNA viruses as unrecognized killers of marine bacteria.</title>
        <authorList>
            <person name="Kauffman K.M."/>
            <person name="Hussain F.A."/>
            <person name="Yang J."/>
            <person name="Arevalo P."/>
            <person name="Brown J.M."/>
            <person name="Chang W.K."/>
            <person name="VanInsberghe D."/>
            <person name="Elsherbini J."/>
            <person name="Sharma R.S."/>
            <person name="Cutler M.B."/>
            <person name="Kelly L."/>
            <person name="Polz M.F."/>
        </authorList>
    </citation>
    <scope>NUCLEOTIDE SEQUENCE</scope>
    <source>
        <strain evidence="2">10N.222.46.E12</strain>
    </source>
</reference>
<comment type="caution">
    <text evidence="2">The sequence shown here is derived from an EMBL/GenBank/DDBJ whole genome shotgun (WGS) entry which is preliminary data.</text>
</comment>
<dbReference type="AlphaFoldDB" id="A0A7Z1MFK0"/>
<name>A0A7Z1MFK0_9VIBR</name>
<accession>A0A7Z1MFK0</accession>
<evidence type="ECO:0000313" key="2">
    <source>
        <dbReference type="EMBL" id="PMP25132.1"/>
    </source>
</evidence>
<evidence type="ECO:0000256" key="1">
    <source>
        <dbReference type="SAM" id="MobiDB-lite"/>
    </source>
</evidence>
<dbReference type="EMBL" id="MDBS01000059">
    <property type="protein sequence ID" value="PMP25132.1"/>
    <property type="molecule type" value="Genomic_DNA"/>
</dbReference>
<sequence length="221" mass="25264">MSQNKMVKCKHCQALVKQKNMLKHISKTHKTRSIPTVAKIVNRSHAIQKVETIVNFNAFKNKLSLIKHLGLNGQLRLNKKEKHAFDQLIIVIHSTNDITHLKGCLINILNSIDFDKAHKRYLANVARKKELKRKKAKQSLLPKKRKKSHLEPLMTKKPDIEDVLNSRRDLPVVGLGTTPSTSIQKVRASEVLIDRHTTPDKIKDKHILYAEGWSLEGAFSK</sequence>
<organism evidence="2">
    <name type="scientific">Vibrio cyclitrophicus</name>
    <dbReference type="NCBI Taxonomy" id="47951"/>
    <lineage>
        <taxon>Bacteria</taxon>
        <taxon>Pseudomonadati</taxon>
        <taxon>Pseudomonadota</taxon>
        <taxon>Gammaproteobacteria</taxon>
        <taxon>Vibrionales</taxon>
        <taxon>Vibrionaceae</taxon>
        <taxon>Vibrio</taxon>
    </lineage>
</organism>
<reference evidence="2" key="1">
    <citation type="submission" date="2016-07" db="EMBL/GenBank/DDBJ databases">
        <authorList>
            <person name="Kauffman K."/>
            <person name="Arevalo P."/>
            <person name="Polz M.F."/>
        </authorList>
    </citation>
    <scope>NUCLEOTIDE SEQUENCE</scope>
    <source>
        <strain evidence="2">10N.222.46.E12</strain>
    </source>
</reference>
<feature type="region of interest" description="Disordered" evidence="1">
    <location>
        <begin position="133"/>
        <end position="152"/>
    </location>
</feature>
<feature type="compositionally biased region" description="Basic residues" evidence="1">
    <location>
        <begin position="133"/>
        <end position="148"/>
    </location>
</feature>
<gene>
    <name evidence="2" type="ORF">BCS90_24875</name>
</gene>
<protein>
    <submittedName>
        <fullName evidence="2">Uncharacterized protein</fullName>
    </submittedName>
</protein>